<gene>
    <name evidence="3" type="ORF">MBHS_03366</name>
</gene>
<dbReference type="AlphaFoldDB" id="A0A1H6FDL7"/>
<dbReference type="RefSeq" id="WP_103921136.1">
    <property type="nucleotide sequence ID" value="NZ_FMSV02000531.1"/>
</dbReference>
<dbReference type="InterPro" id="IPR029060">
    <property type="entry name" value="PIN-like_dom_sf"/>
</dbReference>
<feature type="transmembrane region" description="Helical" evidence="1">
    <location>
        <begin position="37"/>
        <end position="56"/>
    </location>
</feature>
<reference evidence="3 4" key="1">
    <citation type="submission" date="2016-10" db="EMBL/GenBank/DDBJ databases">
        <authorList>
            <person name="de Groot N.N."/>
        </authorList>
    </citation>
    <scope>NUCLEOTIDE SEQUENCE [LARGE SCALE GENOMIC DNA]</scope>
    <source>
        <strain evidence="3">MBHS1</strain>
    </source>
</reference>
<keyword evidence="1" id="KW-0812">Transmembrane</keyword>
<sequence>MDDMPLHYYFDANALFKFYHEQHGGLTIRRLVANSPTLILVSPLTVLECFGVIMRYQRKKLLKRKQAHALFKRLRKDMGSRPDTHRPFLLIPISASIYQRAESLLLQHAGQWQFGSNDALHLAIAETLQADHETIMTTSDRAMKHVCERLNIPVWDAEKDGPSLTNF</sequence>
<dbReference type="Proteomes" id="UP000236724">
    <property type="component" value="Unassembled WGS sequence"/>
</dbReference>
<evidence type="ECO:0000313" key="4">
    <source>
        <dbReference type="Proteomes" id="UP000236724"/>
    </source>
</evidence>
<keyword evidence="1" id="KW-1133">Transmembrane helix</keyword>
<keyword evidence="1" id="KW-0472">Membrane</keyword>
<dbReference type="OrthoDB" id="24659at72273"/>
<dbReference type="Pfam" id="PF01850">
    <property type="entry name" value="PIN"/>
    <property type="match status" value="1"/>
</dbReference>
<dbReference type="EMBL" id="FMSV02000531">
    <property type="protein sequence ID" value="SEH07491.1"/>
    <property type="molecule type" value="Genomic_DNA"/>
</dbReference>
<feature type="domain" description="PIN" evidence="2">
    <location>
        <begin position="8"/>
        <end position="147"/>
    </location>
</feature>
<accession>A0A1H6FDL7</accession>
<name>A0A1H6FDL7_9GAMM</name>
<protein>
    <recommendedName>
        <fullName evidence="2">PIN domain-containing protein</fullName>
    </recommendedName>
</protein>
<evidence type="ECO:0000259" key="2">
    <source>
        <dbReference type="Pfam" id="PF01850"/>
    </source>
</evidence>
<evidence type="ECO:0000313" key="3">
    <source>
        <dbReference type="EMBL" id="SEH07491.1"/>
    </source>
</evidence>
<dbReference type="CDD" id="cd09874">
    <property type="entry name" value="PIN_MT3492-like"/>
    <property type="match status" value="1"/>
</dbReference>
<dbReference type="InterPro" id="IPR002716">
    <property type="entry name" value="PIN_dom"/>
</dbReference>
<evidence type="ECO:0000256" key="1">
    <source>
        <dbReference type="SAM" id="Phobius"/>
    </source>
</evidence>
<dbReference type="SUPFAM" id="SSF88723">
    <property type="entry name" value="PIN domain-like"/>
    <property type="match status" value="1"/>
</dbReference>
<keyword evidence="4" id="KW-1185">Reference proteome</keyword>
<dbReference type="Gene3D" id="3.40.50.1010">
    <property type="entry name" value="5'-nuclease"/>
    <property type="match status" value="1"/>
</dbReference>
<proteinExistence type="predicted"/>
<organism evidence="3 4">
    <name type="scientific">Candidatus Venteria ishoeyi</name>
    <dbReference type="NCBI Taxonomy" id="1899563"/>
    <lineage>
        <taxon>Bacteria</taxon>
        <taxon>Pseudomonadati</taxon>
        <taxon>Pseudomonadota</taxon>
        <taxon>Gammaproteobacteria</taxon>
        <taxon>Thiotrichales</taxon>
        <taxon>Thiotrichaceae</taxon>
        <taxon>Venteria</taxon>
    </lineage>
</organism>